<dbReference type="SMART" id="SM00387">
    <property type="entry name" value="HATPase_c"/>
    <property type="match status" value="1"/>
</dbReference>
<keyword evidence="7" id="KW-0547">Nucleotide-binding</keyword>
<dbReference type="CDD" id="cd00130">
    <property type="entry name" value="PAS"/>
    <property type="match status" value="1"/>
</dbReference>
<dbReference type="GO" id="GO:0030295">
    <property type="term" value="F:protein kinase activator activity"/>
    <property type="evidence" value="ECO:0007669"/>
    <property type="project" value="TreeGrafter"/>
</dbReference>
<dbReference type="RefSeq" id="WP_123205618.1">
    <property type="nucleotide sequence ID" value="NZ_RBEE01000012.1"/>
</dbReference>
<evidence type="ECO:0000256" key="1">
    <source>
        <dbReference type="ARBA" id="ARBA00000085"/>
    </source>
</evidence>
<keyword evidence="6" id="KW-0812">Transmembrane</keyword>
<gene>
    <name evidence="17" type="ORF">D7004_09465</name>
</gene>
<dbReference type="InterPro" id="IPR005467">
    <property type="entry name" value="His_kinase_dom"/>
</dbReference>
<protein>
    <recommendedName>
        <fullName evidence="3">histidine kinase</fullName>
        <ecNumber evidence="3">2.7.13.3</ecNumber>
    </recommendedName>
</protein>
<dbReference type="InterPro" id="IPR003594">
    <property type="entry name" value="HATPase_dom"/>
</dbReference>
<comment type="catalytic activity">
    <reaction evidence="1">
        <text>ATP + protein L-histidine = ADP + protein N-phospho-L-histidine.</text>
        <dbReference type="EC" id="2.7.13.3"/>
    </reaction>
</comment>
<dbReference type="SUPFAM" id="SSF55785">
    <property type="entry name" value="PYP-like sensor domain (PAS domain)"/>
    <property type="match status" value="2"/>
</dbReference>
<evidence type="ECO:0000256" key="9">
    <source>
        <dbReference type="ARBA" id="ARBA00022840"/>
    </source>
</evidence>
<dbReference type="PROSITE" id="PS50109">
    <property type="entry name" value="HIS_KIN"/>
    <property type="match status" value="1"/>
</dbReference>
<dbReference type="GO" id="GO:0007234">
    <property type="term" value="P:osmosensory signaling via phosphorelay pathway"/>
    <property type="evidence" value="ECO:0007669"/>
    <property type="project" value="TreeGrafter"/>
</dbReference>
<dbReference type="InterPro" id="IPR036097">
    <property type="entry name" value="HisK_dim/P_sf"/>
</dbReference>
<keyword evidence="13" id="KW-0175">Coiled coil</keyword>
<feature type="coiled-coil region" evidence="13">
    <location>
        <begin position="130"/>
        <end position="208"/>
    </location>
</feature>
<evidence type="ECO:0000256" key="11">
    <source>
        <dbReference type="ARBA" id="ARBA00023012"/>
    </source>
</evidence>
<dbReference type="InterPro" id="IPR004358">
    <property type="entry name" value="Sig_transdc_His_kin-like_C"/>
</dbReference>
<evidence type="ECO:0000256" key="10">
    <source>
        <dbReference type="ARBA" id="ARBA00022989"/>
    </source>
</evidence>
<keyword evidence="5" id="KW-0808">Transferase</keyword>
<dbReference type="SUPFAM" id="SSF55874">
    <property type="entry name" value="ATPase domain of HSP90 chaperone/DNA topoisomerase II/histidine kinase"/>
    <property type="match status" value="1"/>
</dbReference>
<dbReference type="PANTHER" id="PTHR42878">
    <property type="entry name" value="TWO-COMPONENT HISTIDINE KINASE"/>
    <property type="match status" value="1"/>
</dbReference>
<proteinExistence type="predicted"/>
<name>A0A3N0BXB9_9SPHI</name>
<dbReference type="Gene3D" id="3.30.450.20">
    <property type="entry name" value="PAS domain"/>
    <property type="match status" value="2"/>
</dbReference>
<evidence type="ECO:0000256" key="2">
    <source>
        <dbReference type="ARBA" id="ARBA00004141"/>
    </source>
</evidence>
<dbReference type="Pfam" id="PF08448">
    <property type="entry name" value="PAS_4"/>
    <property type="match status" value="1"/>
</dbReference>
<keyword evidence="4" id="KW-0597">Phosphoprotein</keyword>
<evidence type="ECO:0000313" key="18">
    <source>
        <dbReference type="Proteomes" id="UP000274046"/>
    </source>
</evidence>
<sequence>MSSDSLFLSSEQLLDVFNVTPTATAIHIGEDASVQMANDSMLTIWGKNRSIIGKPLGEALPELKGQPFLEMFKKVWNEGLIISGKDTAADLIIDGALKTFYFDFEYRAIKNDKGRTLCILHTAIDVTERVINQKQLRDAAEKEIALEREQALNEELATINEELASSNEELNATNEELHEARENLSNLNRELENRVEDRVKDLSDSEERLLQAIDTANMGTWSINPETLEITMSDFVKNILGIPLHQKPNLELVMKAILPEYHNMLTIALSNAIENQEPSDSEYSVKNLQTGVVKWVKATGKVFKNKNGVPSEYSGLFMDITERKLDELRKNDFIGMVSHELKTPLTALNGFVQVLQLKARKSEDNFATIALEKAYNQIKKMTVMINGFLNVSRLESGKLLVDKRKFDLGELFKEVVEDAGILQSSHTITLDIDKSVEINADRDKIGNVISNLLNNAIKYSPGGGNIDVHCRTYNDTVECYIKDNGIGIKPEDIDKLFERYYRVESNHTIAGFGIGLYLSAEIVRRHKGKIWVESEVNKGSSFYFSLPIN</sequence>
<comment type="subcellular location">
    <subcellularLocation>
        <location evidence="2">Membrane</location>
        <topology evidence="2">Multi-pass membrane protein</topology>
    </subcellularLocation>
</comment>
<dbReference type="PROSITE" id="PS50113">
    <property type="entry name" value="PAC"/>
    <property type="match status" value="1"/>
</dbReference>
<reference evidence="17 18" key="1">
    <citation type="submission" date="2018-10" db="EMBL/GenBank/DDBJ databases">
        <title>Genome sequencing of Pedobacter jejuensis TNB23.</title>
        <authorList>
            <person name="Cho Y.-J."/>
            <person name="Cho A."/>
            <person name="Kim O.-S."/>
        </authorList>
    </citation>
    <scope>NUCLEOTIDE SEQUENCE [LARGE SCALE GENOMIC DNA]</scope>
    <source>
        <strain evidence="17 18">TNB23</strain>
    </source>
</reference>
<feature type="domain" description="Histidine kinase" evidence="14">
    <location>
        <begin position="336"/>
        <end position="549"/>
    </location>
</feature>
<dbReference type="InterPro" id="IPR000700">
    <property type="entry name" value="PAS-assoc_C"/>
</dbReference>
<evidence type="ECO:0000256" key="5">
    <source>
        <dbReference type="ARBA" id="ARBA00022679"/>
    </source>
</evidence>
<dbReference type="EMBL" id="RBEE01000012">
    <property type="protein sequence ID" value="RNL54301.1"/>
    <property type="molecule type" value="Genomic_DNA"/>
</dbReference>
<dbReference type="GO" id="GO:0000156">
    <property type="term" value="F:phosphorelay response regulator activity"/>
    <property type="evidence" value="ECO:0007669"/>
    <property type="project" value="TreeGrafter"/>
</dbReference>
<dbReference type="SUPFAM" id="SSF47384">
    <property type="entry name" value="Homodimeric domain of signal transducing histidine kinase"/>
    <property type="match status" value="1"/>
</dbReference>
<evidence type="ECO:0000256" key="12">
    <source>
        <dbReference type="ARBA" id="ARBA00023136"/>
    </source>
</evidence>
<keyword evidence="10" id="KW-1133">Transmembrane helix</keyword>
<dbReference type="InterPro" id="IPR013655">
    <property type="entry name" value="PAS_fold_3"/>
</dbReference>
<dbReference type="PROSITE" id="PS50112">
    <property type="entry name" value="PAS"/>
    <property type="match status" value="1"/>
</dbReference>
<evidence type="ECO:0000256" key="3">
    <source>
        <dbReference type="ARBA" id="ARBA00012438"/>
    </source>
</evidence>
<dbReference type="FunFam" id="3.30.565.10:FF:000006">
    <property type="entry name" value="Sensor histidine kinase WalK"/>
    <property type="match status" value="1"/>
</dbReference>
<dbReference type="InterPro" id="IPR003661">
    <property type="entry name" value="HisK_dim/P_dom"/>
</dbReference>
<evidence type="ECO:0000259" key="14">
    <source>
        <dbReference type="PROSITE" id="PS50109"/>
    </source>
</evidence>
<dbReference type="Gene3D" id="1.10.287.130">
    <property type="match status" value="1"/>
</dbReference>
<accession>A0A3N0BXB9</accession>
<dbReference type="OrthoDB" id="9813151at2"/>
<dbReference type="InterPro" id="IPR000014">
    <property type="entry name" value="PAS"/>
</dbReference>
<organism evidence="17 18">
    <name type="scientific">Pedobacter jejuensis</name>
    <dbReference type="NCBI Taxonomy" id="1268550"/>
    <lineage>
        <taxon>Bacteria</taxon>
        <taxon>Pseudomonadati</taxon>
        <taxon>Bacteroidota</taxon>
        <taxon>Sphingobacteriia</taxon>
        <taxon>Sphingobacteriales</taxon>
        <taxon>Sphingobacteriaceae</taxon>
        <taxon>Pedobacter</taxon>
    </lineage>
</organism>
<evidence type="ECO:0000259" key="16">
    <source>
        <dbReference type="PROSITE" id="PS50113"/>
    </source>
</evidence>
<evidence type="ECO:0000256" key="8">
    <source>
        <dbReference type="ARBA" id="ARBA00022777"/>
    </source>
</evidence>
<evidence type="ECO:0000256" key="4">
    <source>
        <dbReference type="ARBA" id="ARBA00022553"/>
    </source>
</evidence>
<keyword evidence="18" id="KW-1185">Reference proteome</keyword>
<dbReference type="Proteomes" id="UP000274046">
    <property type="component" value="Unassembled WGS sequence"/>
</dbReference>
<dbReference type="InterPro" id="IPR050351">
    <property type="entry name" value="BphY/WalK/GraS-like"/>
</dbReference>
<keyword evidence="8 17" id="KW-0418">Kinase</keyword>
<feature type="domain" description="PAC" evidence="16">
    <location>
        <begin position="279"/>
        <end position="332"/>
    </location>
</feature>
<dbReference type="GO" id="GO:0000155">
    <property type="term" value="F:phosphorelay sensor kinase activity"/>
    <property type="evidence" value="ECO:0007669"/>
    <property type="project" value="InterPro"/>
</dbReference>
<dbReference type="CDD" id="cd00075">
    <property type="entry name" value="HATPase"/>
    <property type="match status" value="1"/>
</dbReference>
<dbReference type="CDD" id="cd00082">
    <property type="entry name" value="HisKA"/>
    <property type="match status" value="1"/>
</dbReference>
<dbReference type="GO" id="GO:0005524">
    <property type="term" value="F:ATP binding"/>
    <property type="evidence" value="ECO:0007669"/>
    <property type="project" value="UniProtKB-KW"/>
</dbReference>
<evidence type="ECO:0000256" key="13">
    <source>
        <dbReference type="SAM" id="Coils"/>
    </source>
</evidence>
<dbReference type="Pfam" id="PF02518">
    <property type="entry name" value="HATPase_c"/>
    <property type="match status" value="1"/>
</dbReference>
<evidence type="ECO:0000313" key="17">
    <source>
        <dbReference type="EMBL" id="RNL54301.1"/>
    </source>
</evidence>
<keyword evidence="9" id="KW-0067">ATP-binding</keyword>
<comment type="caution">
    <text evidence="17">The sequence shown here is derived from an EMBL/GenBank/DDBJ whole genome shotgun (WGS) entry which is preliminary data.</text>
</comment>
<dbReference type="AlphaFoldDB" id="A0A3N0BXB9"/>
<dbReference type="InterPro" id="IPR036890">
    <property type="entry name" value="HATPase_C_sf"/>
</dbReference>
<keyword evidence="12" id="KW-0472">Membrane</keyword>
<evidence type="ECO:0000259" key="15">
    <source>
        <dbReference type="PROSITE" id="PS50112"/>
    </source>
</evidence>
<dbReference type="SMART" id="SM00388">
    <property type="entry name" value="HisKA"/>
    <property type="match status" value="1"/>
</dbReference>
<dbReference type="Pfam" id="PF08447">
    <property type="entry name" value="PAS_3"/>
    <property type="match status" value="1"/>
</dbReference>
<evidence type="ECO:0000256" key="7">
    <source>
        <dbReference type="ARBA" id="ARBA00022741"/>
    </source>
</evidence>
<keyword evidence="11" id="KW-0902">Two-component regulatory system</keyword>
<dbReference type="Pfam" id="PF00512">
    <property type="entry name" value="HisKA"/>
    <property type="match status" value="1"/>
</dbReference>
<feature type="domain" description="PAS" evidence="15">
    <location>
        <begin position="205"/>
        <end position="276"/>
    </location>
</feature>
<dbReference type="GO" id="GO:0016020">
    <property type="term" value="C:membrane"/>
    <property type="evidence" value="ECO:0007669"/>
    <property type="project" value="UniProtKB-SubCell"/>
</dbReference>
<evidence type="ECO:0000256" key="6">
    <source>
        <dbReference type="ARBA" id="ARBA00022692"/>
    </source>
</evidence>
<dbReference type="PRINTS" id="PR00344">
    <property type="entry name" value="BCTRLSENSOR"/>
</dbReference>
<dbReference type="InterPro" id="IPR035965">
    <property type="entry name" value="PAS-like_dom_sf"/>
</dbReference>
<dbReference type="EC" id="2.7.13.3" evidence="3"/>
<dbReference type="PANTHER" id="PTHR42878:SF7">
    <property type="entry name" value="SENSOR HISTIDINE KINASE GLRK"/>
    <property type="match status" value="1"/>
</dbReference>
<dbReference type="InterPro" id="IPR013656">
    <property type="entry name" value="PAS_4"/>
</dbReference>
<dbReference type="Gene3D" id="3.30.565.10">
    <property type="entry name" value="Histidine kinase-like ATPase, C-terminal domain"/>
    <property type="match status" value="1"/>
</dbReference>